<protein>
    <recommendedName>
        <fullName evidence="4">N-acetyltransferase domain-containing protein</fullName>
    </recommendedName>
</protein>
<sequence>MQISSIYDTDAKKWKLRLTGLLEFIREHGERRITNQACKVMARLTPEQLSKPGVSLLVATVRGQNGRQLAGVSFVSGFGEEACLVAVHPLYRNRHTGTALMAAQLKRLGRLECCVASDNTASLKMCFNVGLAAVALTSGPTGKPTLLIRSPQNTVSTTNSPQEGELLCQSPS</sequence>
<dbReference type="OrthoDB" id="2869300at2"/>
<reference evidence="2 3" key="1">
    <citation type="journal article" date="2015" name="Int. Biodeterior. Biodegradation">
        <title>Physiological and genetic screening methods for the isolation of methyl tert-butyl ether-degrading bacteria for bioremediation purposes.</title>
        <authorList>
            <person name="Guisado I.M."/>
            <person name="Purswani J."/>
            <person name="Gonzalez Lopez J."/>
            <person name="Pozo C."/>
        </authorList>
    </citation>
    <scope>NUCLEOTIDE SEQUENCE [LARGE SCALE GENOMIC DNA]</scope>
    <source>
        <strain evidence="2 3">SH7</strain>
    </source>
</reference>
<dbReference type="InterPro" id="IPR016181">
    <property type="entry name" value="Acyl_CoA_acyltransferase"/>
</dbReference>
<dbReference type="Proteomes" id="UP000054709">
    <property type="component" value="Unassembled WGS sequence"/>
</dbReference>
<evidence type="ECO:0000313" key="2">
    <source>
        <dbReference type="EMBL" id="KTD85726.1"/>
    </source>
</evidence>
<organism evidence="2 3">
    <name type="scientific">Paenibacillus etheri</name>
    <dbReference type="NCBI Taxonomy" id="1306852"/>
    <lineage>
        <taxon>Bacteria</taxon>
        <taxon>Bacillati</taxon>
        <taxon>Bacillota</taxon>
        <taxon>Bacilli</taxon>
        <taxon>Bacillales</taxon>
        <taxon>Paenibacillaceae</taxon>
        <taxon>Paenibacillus</taxon>
    </lineage>
</organism>
<dbReference type="AlphaFoldDB" id="A0A0W1AWQ6"/>
<accession>A0A0W1AWQ6</accession>
<dbReference type="RefSeq" id="WP_060624560.1">
    <property type="nucleotide sequence ID" value="NZ_LCZJ02000026.1"/>
</dbReference>
<name>A0A0W1AWQ6_9BACL</name>
<keyword evidence="3" id="KW-1185">Reference proteome</keyword>
<evidence type="ECO:0008006" key="4">
    <source>
        <dbReference type="Google" id="ProtNLM"/>
    </source>
</evidence>
<dbReference type="Gene3D" id="3.40.630.30">
    <property type="match status" value="1"/>
</dbReference>
<evidence type="ECO:0000256" key="1">
    <source>
        <dbReference type="SAM" id="MobiDB-lite"/>
    </source>
</evidence>
<gene>
    <name evidence="2" type="ORF">UQ64_19755</name>
</gene>
<dbReference type="SUPFAM" id="SSF55729">
    <property type="entry name" value="Acyl-CoA N-acyltransferases (Nat)"/>
    <property type="match status" value="1"/>
</dbReference>
<proteinExistence type="predicted"/>
<feature type="compositionally biased region" description="Polar residues" evidence="1">
    <location>
        <begin position="150"/>
        <end position="162"/>
    </location>
</feature>
<dbReference type="EMBL" id="LCZJ02000026">
    <property type="protein sequence ID" value="KTD85726.1"/>
    <property type="molecule type" value="Genomic_DNA"/>
</dbReference>
<comment type="caution">
    <text evidence="2">The sequence shown here is derived from an EMBL/GenBank/DDBJ whole genome shotgun (WGS) entry which is preliminary data.</text>
</comment>
<feature type="region of interest" description="Disordered" evidence="1">
    <location>
        <begin position="145"/>
        <end position="172"/>
    </location>
</feature>
<evidence type="ECO:0000313" key="3">
    <source>
        <dbReference type="Proteomes" id="UP000054709"/>
    </source>
</evidence>